<dbReference type="AlphaFoldDB" id="A0A834Y611"/>
<dbReference type="Pfam" id="PF10431">
    <property type="entry name" value="ClpB_D2-small"/>
    <property type="match status" value="1"/>
</dbReference>
<dbReference type="PANTHER" id="PTHR11638">
    <property type="entry name" value="ATP-DEPENDENT CLP PROTEASE"/>
    <property type="match status" value="1"/>
</dbReference>
<keyword evidence="2" id="KW-0067">ATP-binding</keyword>
<dbReference type="Gene3D" id="1.10.8.60">
    <property type="match status" value="1"/>
</dbReference>
<evidence type="ECO:0000259" key="3">
    <source>
        <dbReference type="SMART" id="SM01086"/>
    </source>
</evidence>
<evidence type="ECO:0000313" key="4">
    <source>
        <dbReference type="EMBL" id="KAF8369850.1"/>
    </source>
</evidence>
<dbReference type="InterPro" id="IPR027417">
    <property type="entry name" value="P-loop_NTPase"/>
</dbReference>
<dbReference type="GO" id="GO:0034605">
    <property type="term" value="P:cellular response to heat"/>
    <property type="evidence" value="ECO:0007669"/>
    <property type="project" value="TreeGrafter"/>
</dbReference>
<comment type="caution">
    <text evidence="4">The sequence shown here is derived from an EMBL/GenBank/DDBJ whole genome shotgun (WGS) entry which is preliminary data.</text>
</comment>
<sequence length="263" mass="30083">MKKFCSTERLLDLKQIAEVVSRWTGIPSQGLDQDNEKERLIGLAEMCCTRELWDKTKRLMLCRGCVEDMKKVGAAHRGGERRRPYSVVLFDERLTGKCSMQSAREKVMHEVKRHFMPELLNRMDEIVVFDPLSREQLEKVARLQMTDVNVRLAKRGIALAVSDAALGLVLEESYDPVYGARPIRRWMEKNVVTELSKMVIKEEINENSVVYIDAEPGGKMLEYRVEKKEGLVNAATGEKSDILIQKPDGLWSDAVVEIIEIED</sequence>
<dbReference type="InterPro" id="IPR050130">
    <property type="entry name" value="ClpA_ClpB"/>
</dbReference>
<dbReference type="GO" id="GO:0016887">
    <property type="term" value="F:ATP hydrolysis activity"/>
    <property type="evidence" value="ECO:0007669"/>
    <property type="project" value="TreeGrafter"/>
</dbReference>
<evidence type="ECO:0000256" key="2">
    <source>
        <dbReference type="ARBA" id="ARBA00022840"/>
    </source>
</evidence>
<keyword evidence="1" id="KW-0547">Nucleotide-binding</keyword>
<gene>
    <name evidence="4" type="ORF">HHK36_032124</name>
</gene>
<name>A0A834Y611_TETSI</name>
<feature type="domain" description="Clp ATPase C-terminal" evidence="3">
    <location>
        <begin position="132"/>
        <end position="221"/>
    </location>
</feature>
<dbReference type="SMART" id="SM01086">
    <property type="entry name" value="ClpB_D2-small"/>
    <property type="match status" value="1"/>
</dbReference>
<accession>A0A834Y611</accession>
<proteinExistence type="predicted"/>
<dbReference type="EMBL" id="JABCRI010000448">
    <property type="protein sequence ID" value="KAF8369850.1"/>
    <property type="molecule type" value="Genomic_DNA"/>
</dbReference>
<evidence type="ECO:0000313" key="5">
    <source>
        <dbReference type="Proteomes" id="UP000655225"/>
    </source>
</evidence>
<dbReference type="GO" id="GO:0005737">
    <property type="term" value="C:cytoplasm"/>
    <property type="evidence" value="ECO:0007669"/>
    <property type="project" value="TreeGrafter"/>
</dbReference>
<dbReference type="InterPro" id="IPR019489">
    <property type="entry name" value="Clp_ATPase_C"/>
</dbReference>
<organism evidence="4 5">
    <name type="scientific">Tetracentron sinense</name>
    <name type="common">Spur-leaf</name>
    <dbReference type="NCBI Taxonomy" id="13715"/>
    <lineage>
        <taxon>Eukaryota</taxon>
        <taxon>Viridiplantae</taxon>
        <taxon>Streptophyta</taxon>
        <taxon>Embryophyta</taxon>
        <taxon>Tracheophyta</taxon>
        <taxon>Spermatophyta</taxon>
        <taxon>Magnoliopsida</taxon>
        <taxon>Trochodendrales</taxon>
        <taxon>Trochodendraceae</taxon>
        <taxon>Tetracentron</taxon>
    </lineage>
</organism>
<dbReference type="GO" id="GO:0005524">
    <property type="term" value="F:ATP binding"/>
    <property type="evidence" value="ECO:0007669"/>
    <property type="project" value="UniProtKB-KW"/>
</dbReference>
<dbReference type="SUPFAM" id="SSF52540">
    <property type="entry name" value="P-loop containing nucleoside triphosphate hydrolases"/>
    <property type="match status" value="1"/>
</dbReference>
<dbReference type="Gene3D" id="3.40.50.300">
    <property type="entry name" value="P-loop containing nucleotide triphosphate hydrolases"/>
    <property type="match status" value="1"/>
</dbReference>
<protein>
    <recommendedName>
        <fullName evidence="3">Clp ATPase C-terminal domain-containing protein</fullName>
    </recommendedName>
</protein>
<dbReference type="OMA" id="IAITKHE"/>
<dbReference type="PANTHER" id="PTHR11638:SF18">
    <property type="entry name" value="HEAT SHOCK PROTEIN 104"/>
    <property type="match status" value="1"/>
</dbReference>
<dbReference type="Proteomes" id="UP000655225">
    <property type="component" value="Unassembled WGS sequence"/>
</dbReference>
<keyword evidence="5" id="KW-1185">Reference proteome</keyword>
<dbReference type="OrthoDB" id="987204at2759"/>
<reference evidence="4 5" key="1">
    <citation type="submission" date="2020-04" db="EMBL/GenBank/DDBJ databases">
        <title>Plant Genome Project.</title>
        <authorList>
            <person name="Zhang R.-G."/>
        </authorList>
    </citation>
    <scope>NUCLEOTIDE SEQUENCE [LARGE SCALE GENOMIC DNA]</scope>
    <source>
        <strain evidence="4">YNK0</strain>
        <tissue evidence="4">Leaf</tissue>
    </source>
</reference>
<evidence type="ECO:0000256" key="1">
    <source>
        <dbReference type="ARBA" id="ARBA00022741"/>
    </source>
</evidence>